<name>A0A343JPZ7_9CAUD</name>
<sequence length="57" mass="6448">MGNKLIKLNKMKPLANNRVLINADFTLGNIDLVVSQGELDRLMKGGNMDRLTKDKYK</sequence>
<accession>A0A343JPZ7</accession>
<dbReference type="Proteomes" id="UP000256777">
    <property type="component" value="Segment"/>
</dbReference>
<reference evidence="1 2" key="1">
    <citation type="submission" date="2017-07" db="EMBL/GenBank/DDBJ databases">
        <title>Comparative genome analysis of lactococcal phages belonging to the virulent 936 group.</title>
        <authorList>
            <person name="Oliveira J."/>
        </authorList>
    </citation>
    <scope>NUCLEOTIDE SEQUENCE [LARGE SCALE GENOMIC DNA]</scope>
</reference>
<protein>
    <submittedName>
        <fullName evidence="1">Uncharacterized protein</fullName>
    </submittedName>
</protein>
<proteinExistence type="predicted"/>
<evidence type="ECO:0000313" key="2">
    <source>
        <dbReference type="Proteomes" id="UP000256777"/>
    </source>
</evidence>
<organism evidence="1 2">
    <name type="scientific">Lactococcus phage 62601</name>
    <dbReference type="NCBI Taxonomy" id="2029668"/>
    <lineage>
        <taxon>Viruses</taxon>
        <taxon>Duplodnaviria</taxon>
        <taxon>Heunggongvirae</taxon>
        <taxon>Uroviricota</taxon>
        <taxon>Caudoviricetes</taxon>
        <taxon>Skunavirus</taxon>
        <taxon>Skunavirus sv62601</taxon>
    </lineage>
</organism>
<gene>
    <name evidence="1" type="ORF">62601_34</name>
</gene>
<keyword evidence="2" id="KW-1185">Reference proteome</keyword>
<dbReference type="EMBL" id="MF448564">
    <property type="protein sequence ID" value="ASZ71570.1"/>
    <property type="molecule type" value="Genomic_DNA"/>
</dbReference>
<evidence type="ECO:0000313" key="1">
    <source>
        <dbReference type="EMBL" id="ASZ71570.1"/>
    </source>
</evidence>